<organism evidence="2 3">
    <name type="scientific">Hornefia porci</name>
    <dbReference type="NCBI Taxonomy" id="2652292"/>
    <lineage>
        <taxon>Bacteria</taxon>
        <taxon>Bacillati</taxon>
        <taxon>Bacillota</taxon>
        <taxon>Clostridia</taxon>
        <taxon>Peptostreptococcales</taxon>
        <taxon>Anaerovoracaceae</taxon>
        <taxon>Hornefia</taxon>
    </lineage>
</organism>
<reference evidence="2 3" key="1">
    <citation type="journal article" date="2016" name="Appl. Environ. Microbiol.">
        <title>Function and Phylogeny of Bacterial Butyryl Coenzyme A:Acetate Transferases and Their Diversity in the Proximal Colon of Swine.</title>
        <authorList>
            <person name="Trachsel J."/>
            <person name="Bayles D.O."/>
            <person name="Looft T."/>
            <person name="Levine U.Y."/>
            <person name="Allen H.K."/>
        </authorList>
    </citation>
    <scope>NUCLEOTIDE SEQUENCE [LARGE SCALE GENOMIC DNA]</scope>
    <source>
        <strain evidence="2 3">68-3-10</strain>
    </source>
</reference>
<proteinExistence type="predicted"/>
<dbReference type="STRING" id="1261640.BHK98_03115"/>
<dbReference type="OrthoDB" id="3030at2"/>
<dbReference type="Pfam" id="PF13228">
    <property type="entry name" value="DUF4037"/>
    <property type="match status" value="1"/>
</dbReference>
<gene>
    <name evidence="2" type="ORF">BHK98_03115</name>
</gene>
<dbReference type="Proteomes" id="UP000187404">
    <property type="component" value="Unassembled WGS sequence"/>
</dbReference>
<feature type="domain" description="DUF4037" evidence="1">
    <location>
        <begin position="125"/>
        <end position="224"/>
    </location>
</feature>
<name>A0A1Q9JGB6_9FIRM</name>
<dbReference type="EMBL" id="MJIE01000001">
    <property type="protein sequence ID" value="OLR55141.1"/>
    <property type="molecule type" value="Genomic_DNA"/>
</dbReference>
<dbReference type="AlphaFoldDB" id="A0A1Q9JGB6"/>
<protein>
    <recommendedName>
        <fullName evidence="1">DUF4037 domain-containing protein</fullName>
    </recommendedName>
</protein>
<evidence type="ECO:0000313" key="3">
    <source>
        <dbReference type="Proteomes" id="UP000187404"/>
    </source>
</evidence>
<dbReference type="RefSeq" id="WP_075712141.1">
    <property type="nucleotide sequence ID" value="NZ_MJIE01000001.1"/>
</dbReference>
<sequence>MKGMELARAYYTQLGAPLIRQALPEYEGRIAAGLVGEGSECYGYDDAYSQDHDFGPGFCLWVTSDTAVRAGKEIQALYDGLPKEFMGYTRNETPEGKGRVGLFRIDYFYQRYTNCPGAPETNMQWMNVPERFLSVATNGEVFTDPEGAFTDVRRKLLAFYPADVLRKKLAARAAVMAQAGQYNYPRCVQRGDRGAAFFAMNEFVQAALSAVFLLNRRYMPFYKWAFRAAEELPALRDSVRSLRRLADLEKVVPPAEAQSLIEGICAEVAEELRRQDFSSSGDSFLAPHSGEIMAGIQDPEIRRLHVMADCD</sequence>
<evidence type="ECO:0000259" key="1">
    <source>
        <dbReference type="Pfam" id="PF13228"/>
    </source>
</evidence>
<comment type="caution">
    <text evidence="2">The sequence shown here is derived from an EMBL/GenBank/DDBJ whole genome shotgun (WGS) entry which is preliminary data.</text>
</comment>
<keyword evidence="3" id="KW-1185">Reference proteome</keyword>
<accession>A0A1Q9JGB6</accession>
<dbReference type="InterPro" id="IPR025117">
    <property type="entry name" value="DUF4037"/>
</dbReference>
<evidence type="ECO:0000313" key="2">
    <source>
        <dbReference type="EMBL" id="OLR55141.1"/>
    </source>
</evidence>